<dbReference type="PANTHER" id="PTHR11575">
    <property type="entry name" value="5'-NUCLEOTIDASE-RELATED"/>
    <property type="match status" value="1"/>
</dbReference>
<dbReference type="Gene3D" id="3.90.780.10">
    <property type="entry name" value="5'-Nucleotidase, C-terminal domain"/>
    <property type="match status" value="1"/>
</dbReference>
<evidence type="ECO:0000256" key="15">
    <source>
        <dbReference type="ARBA" id="ARBA00056111"/>
    </source>
</evidence>
<comment type="function">
    <text evidence="15">This bifunctional enzyme catalyzes two consecutive reactions during ribonucleic acid degradation. Converts a 2',3'-cyclic nucleotide to a 3'-nucleotide and then the 3'-nucleotide to the corresponding nucleoside and phosphate.</text>
</comment>
<comment type="catalytic activity">
    <reaction evidence="1">
        <text>a ribonucleoside 3'-phosphate + H2O = a ribonucleoside + phosphate</text>
        <dbReference type="Rhea" id="RHEA:10144"/>
        <dbReference type="ChEBI" id="CHEBI:13197"/>
        <dbReference type="ChEBI" id="CHEBI:15377"/>
        <dbReference type="ChEBI" id="CHEBI:18254"/>
        <dbReference type="ChEBI" id="CHEBI:43474"/>
        <dbReference type="EC" id="3.1.3.6"/>
    </reaction>
</comment>
<gene>
    <name evidence="19" type="ORF">D6029_19850</name>
</gene>
<comment type="similarity">
    <text evidence="5 16">Belongs to the 5'-nucleotidase family.</text>
</comment>
<dbReference type="PROSITE" id="PS00785">
    <property type="entry name" value="5_NUCLEOTIDASE_1"/>
    <property type="match status" value="1"/>
</dbReference>
<evidence type="ECO:0000256" key="13">
    <source>
        <dbReference type="ARBA" id="ARBA00022801"/>
    </source>
</evidence>
<evidence type="ECO:0000256" key="9">
    <source>
        <dbReference type="ARBA" id="ARBA00022723"/>
    </source>
</evidence>
<dbReference type="GO" id="GO:0009166">
    <property type="term" value="P:nucleotide catabolic process"/>
    <property type="evidence" value="ECO:0007669"/>
    <property type="project" value="InterPro"/>
</dbReference>
<name>A0A3A5JKE6_9ENTR</name>
<dbReference type="InterPro" id="IPR006179">
    <property type="entry name" value="5_nucleotidase/apyrase"/>
</dbReference>
<keyword evidence="11 16" id="KW-0547">Nucleotide-binding</keyword>
<evidence type="ECO:0000256" key="8">
    <source>
        <dbReference type="ARBA" id="ARBA00016420"/>
    </source>
</evidence>
<evidence type="ECO:0000313" key="19">
    <source>
        <dbReference type="EMBL" id="RJT18751.1"/>
    </source>
</evidence>
<evidence type="ECO:0000256" key="5">
    <source>
        <dbReference type="ARBA" id="ARBA00006654"/>
    </source>
</evidence>
<feature type="domain" description="Calcineurin-like phosphoesterase" evidence="17">
    <location>
        <begin position="24"/>
        <end position="260"/>
    </location>
</feature>
<dbReference type="InterPro" id="IPR041827">
    <property type="entry name" value="CpdB_N"/>
</dbReference>
<evidence type="ECO:0000256" key="12">
    <source>
        <dbReference type="ARBA" id="ARBA00022764"/>
    </source>
</evidence>
<dbReference type="Pfam" id="PF00149">
    <property type="entry name" value="Metallophos"/>
    <property type="match status" value="1"/>
</dbReference>
<keyword evidence="12" id="KW-0574">Periplasm</keyword>
<dbReference type="OrthoDB" id="9803927at2"/>
<accession>A0A3A5JKE6</accession>
<dbReference type="InterPro" id="IPR004843">
    <property type="entry name" value="Calcineurin-like_PHP"/>
</dbReference>
<dbReference type="EMBL" id="QZWH01000055">
    <property type="protein sequence ID" value="RJT18751.1"/>
    <property type="molecule type" value="Genomic_DNA"/>
</dbReference>
<comment type="catalytic activity">
    <reaction evidence="2">
        <text>a nucleoside 2',3'-cyclic phosphate + H2O = a nucleoside 3'-phosphate + H(+)</text>
        <dbReference type="Rhea" id="RHEA:19621"/>
        <dbReference type="ChEBI" id="CHEBI:15377"/>
        <dbReference type="ChEBI" id="CHEBI:15378"/>
        <dbReference type="ChEBI" id="CHEBI:66949"/>
        <dbReference type="ChEBI" id="CHEBI:66954"/>
        <dbReference type="EC" id="3.1.4.16"/>
    </reaction>
</comment>
<dbReference type="SUPFAM" id="SSF56300">
    <property type="entry name" value="Metallo-dependent phosphatases"/>
    <property type="match status" value="1"/>
</dbReference>
<keyword evidence="13 16" id="KW-0378">Hydrolase</keyword>
<evidence type="ECO:0000256" key="10">
    <source>
        <dbReference type="ARBA" id="ARBA00022729"/>
    </source>
</evidence>
<evidence type="ECO:0000256" key="7">
    <source>
        <dbReference type="ARBA" id="ARBA00012642"/>
    </source>
</evidence>
<feature type="domain" description="5'-Nucleotidase C-terminal" evidence="18">
    <location>
        <begin position="356"/>
        <end position="549"/>
    </location>
</feature>
<dbReference type="GO" id="GO:0046872">
    <property type="term" value="F:metal ion binding"/>
    <property type="evidence" value="ECO:0007669"/>
    <property type="project" value="UniProtKB-KW"/>
</dbReference>
<dbReference type="Proteomes" id="UP000276295">
    <property type="component" value="Unassembled WGS sequence"/>
</dbReference>
<evidence type="ECO:0000256" key="3">
    <source>
        <dbReference type="ARBA" id="ARBA00001968"/>
    </source>
</evidence>
<dbReference type="GO" id="GO:0008663">
    <property type="term" value="F:2',3'-cyclic-nucleotide 2'-phosphodiesterase activity"/>
    <property type="evidence" value="ECO:0007669"/>
    <property type="project" value="UniProtKB-EC"/>
</dbReference>
<feature type="signal peptide" evidence="16">
    <location>
        <begin position="1"/>
        <end position="19"/>
    </location>
</feature>
<protein>
    <recommendedName>
        <fullName evidence="8">2',3'-cyclic-nucleotide 2'-phosphodiesterase/3'-nucleotidase</fullName>
        <ecNumber evidence="7">3.1.3.6</ecNumber>
        <ecNumber evidence="6">3.1.4.16</ecNumber>
    </recommendedName>
</protein>
<evidence type="ECO:0000259" key="18">
    <source>
        <dbReference type="Pfam" id="PF02872"/>
    </source>
</evidence>
<comment type="caution">
    <text evidence="19">The sequence shown here is derived from an EMBL/GenBank/DDBJ whole genome shotgun (WGS) entry which is preliminary data.</text>
</comment>
<dbReference type="FunFam" id="3.90.780.10:FF:000002">
    <property type="entry name" value="Bifunctional 2',3'-cyclic-nucleotide 2'-phosphodiesterase/3'-nucleotidase"/>
    <property type="match status" value="1"/>
</dbReference>
<dbReference type="RefSeq" id="WP_120066410.1">
    <property type="nucleotide sequence ID" value="NZ_QZWH01000055.1"/>
</dbReference>
<evidence type="ECO:0000256" key="1">
    <source>
        <dbReference type="ARBA" id="ARBA00000527"/>
    </source>
</evidence>
<feature type="chain" id="PRO_5017098419" description="2',3'-cyclic-nucleotide 2'-phosphodiesterase/3'-nucleotidase" evidence="16">
    <location>
        <begin position="20"/>
        <end position="643"/>
    </location>
</feature>
<evidence type="ECO:0000256" key="2">
    <source>
        <dbReference type="ARBA" id="ARBA00001730"/>
    </source>
</evidence>
<dbReference type="SUPFAM" id="SSF55816">
    <property type="entry name" value="5'-nucleotidase (syn. UDP-sugar hydrolase), C-terminal domain"/>
    <property type="match status" value="1"/>
</dbReference>
<dbReference type="InterPro" id="IPR006146">
    <property type="entry name" value="5'-Nucleotdase_CS"/>
</dbReference>
<evidence type="ECO:0000256" key="16">
    <source>
        <dbReference type="RuleBase" id="RU362119"/>
    </source>
</evidence>
<evidence type="ECO:0000256" key="11">
    <source>
        <dbReference type="ARBA" id="ARBA00022741"/>
    </source>
</evidence>
<dbReference type="Gene3D" id="3.60.21.10">
    <property type="match status" value="1"/>
</dbReference>
<keyword evidence="10 16" id="KW-0732">Signal</keyword>
<keyword evidence="14" id="KW-0511">Multifunctional enzyme</keyword>
<dbReference type="InterPro" id="IPR029052">
    <property type="entry name" value="Metallo-depent_PP-like"/>
</dbReference>
<evidence type="ECO:0000259" key="17">
    <source>
        <dbReference type="Pfam" id="PF00149"/>
    </source>
</evidence>
<comment type="subcellular location">
    <subcellularLocation>
        <location evidence="4">Periplasm</location>
    </subcellularLocation>
</comment>
<dbReference type="CDD" id="cd07410">
    <property type="entry name" value="MPP_CpdB_N"/>
    <property type="match status" value="1"/>
</dbReference>
<reference evidence="19 20" key="1">
    <citation type="submission" date="2018-09" db="EMBL/GenBank/DDBJ databases">
        <title>Draft genome sequence of Buttiauxella izardii CCUG 35510T.</title>
        <authorList>
            <person name="Salva-Serra F."/>
            <person name="Marathe N."/>
            <person name="Moore E."/>
            <person name="Stadler-Svensson L."/>
            <person name="Engstrom-Jakobsson H."/>
        </authorList>
    </citation>
    <scope>NUCLEOTIDE SEQUENCE [LARGE SCALE GENOMIC DNA]</scope>
    <source>
        <strain evidence="19 20">CCUG 35510</strain>
    </source>
</reference>
<dbReference type="EC" id="3.1.3.6" evidence="7"/>
<evidence type="ECO:0000313" key="20">
    <source>
        <dbReference type="Proteomes" id="UP000276295"/>
    </source>
</evidence>
<keyword evidence="20" id="KW-1185">Reference proteome</keyword>
<comment type="cofactor">
    <cofactor evidence="3">
        <name>a divalent metal cation</name>
        <dbReference type="ChEBI" id="CHEBI:60240"/>
    </cofactor>
</comment>
<dbReference type="PRINTS" id="PR01607">
    <property type="entry name" value="APYRASEFAMLY"/>
</dbReference>
<dbReference type="GO" id="GO:0030288">
    <property type="term" value="C:outer membrane-bounded periplasmic space"/>
    <property type="evidence" value="ECO:0007669"/>
    <property type="project" value="TreeGrafter"/>
</dbReference>
<dbReference type="InterPro" id="IPR006294">
    <property type="entry name" value="Cyc_nuc_PDE_nucleotidase"/>
</dbReference>
<dbReference type="NCBIfam" id="NF006938">
    <property type="entry name" value="PRK09420.1"/>
    <property type="match status" value="1"/>
</dbReference>
<dbReference type="AlphaFoldDB" id="A0A3A5JKE6"/>
<evidence type="ECO:0000256" key="14">
    <source>
        <dbReference type="ARBA" id="ARBA00023268"/>
    </source>
</evidence>
<dbReference type="InterPro" id="IPR036907">
    <property type="entry name" value="5'-Nucleotdase_C_sf"/>
</dbReference>
<evidence type="ECO:0000256" key="6">
    <source>
        <dbReference type="ARBA" id="ARBA00012364"/>
    </source>
</evidence>
<dbReference type="GO" id="GO:0000166">
    <property type="term" value="F:nucleotide binding"/>
    <property type="evidence" value="ECO:0007669"/>
    <property type="project" value="UniProtKB-KW"/>
</dbReference>
<dbReference type="InterPro" id="IPR008334">
    <property type="entry name" value="5'-Nucleotdase_C"/>
</dbReference>
<dbReference type="Pfam" id="PF02872">
    <property type="entry name" value="5_nucleotid_C"/>
    <property type="match status" value="1"/>
</dbReference>
<organism evidence="19 20">
    <name type="scientific">Buttiauxella izardii</name>
    <dbReference type="NCBI Taxonomy" id="82991"/>
    <lineage>
        <taxon>Bacteria</taxon>
        <taxon>Pseudomonadati</taxon>
        <taxon>Pseudomonadota</taxon>
        <taxon>Gammaproteobacteria</taxon>
        <taxon>Enterobacterales</taxon>
        <taxon>Enterobacteriaceae</taxon>
        <taxon>Buttiauxella</taxon>
    </lineage>
</organism>
<dbReference type="EC" id="3.1.4.16" evidence="6"/>
<dbReference type="NCBIfam" id="TIGR01390">
    <property type="entry name" value="CycNucDiestase"/>
    <property type="match status" value="1"/>
</dbReference>
<keyword evidence="9" id="KW-0479">Metal-binding</keyword>
<proteinExistence type="inferred from homology"/>
<sequence length="643" mass="70537">MIKFSATILATLIATSVNAATVDLRILETSDLHSNMMDFDYYKDTPTEKFGLVRTASLINAARGETVNSVLVDNGDLIQGSPLGDYMAAKGLKKGDIHPVYKALNTLDYAVGNLGNHEFNYGLDYLHMALEGAKFPYVNANIIDAKTNKPLFTPYVIKDTAVKDKDGKEQTLRIGYIGFVPPQIMTWDKTNLEGKVTVQDITETARHYVPEMRKQGADLVVVIAHSGLSSDPYHAMAENSVYYLSTIPGVDAIMFGHAHAVFPGKDFANIKGVDLEKGTLNGIPAVMPGMWGDHLGVVDLVLNNDSGAWKVVSSKAEARPIYDSVAKKSLVPEDAKLVDVLKHDHDATREFVSKPIGKSSDNMYSYLALVQDDPTVQVVNNAQTAYVEKYIQGDPDLANLPVLSAAAPFKVGGRKNDPASFVEVEKGQLTFRNAADLYLYPNTLVVVKATGKEVKEWLECSAGQFNQIDVNSTKPQSLINWDGFRTYNFDVIDGVDYQIDVSQPARYDGECQMVNPKAERIKGLTFKGKPIDPNATFLVATNNYRAYGGKFAGTGDSHIAFASPDENRSVLANWITASKEIHPAADNNWRLAPIHSNQKLDIRFETSPGDKAAAFIKEKGQYPMKNVGSDEIGFALYQLDLSK</sequence>
<dbReference type="PANTHER" id="PTHR11575:SF6">
    <property type="entry name" value="2',3'-CYCLIC-NUCLEOTIDE 2'-PHOSPHODIESTERASE_3'-NUCLEOTIDASE"/>
    <property type="match status" value="1"/>
</dbReference>
<dbReference type="GO" id="GO:0008254">
    <property type="term" value="F:3'-nucleotidase activity"/>
    <property type="evidence" value="ECO:0007669"/>
    <property type="project" value="UniProtKB-EC"/>
</dbReference>
<evidence type="ECO:0000256" key="4">
    <source>
        <dbReference type="ARBA" id="ARBA00004418"/>
    </source>
</evidence>
<dbReference type="FunFam" id="3.60.21.10:FF:000037">
    <property type="entry name" value="Bifunctional 2',3'-cyclic-nucleotide 2'-phosphodiesterase/3'-nucleotidase"/>
    <property type="match status" value="1"/>
</dbReference>
<dbReference type="PROSITE" id="PS00786">
    <property type="entry name" value="5_NUCLEOTIDASE_2"/>
    <property type="match status" value="1"/>
</dbReference>